<evidence type="ECO:0000313" key="1">
    <source>
        <dbReference type="EMBL" id="KAJ6241810.1"/>
    </source>
</evidence>
<proteinExistence type="predicted"/>
<comment type="caution">
    <text evidence="1">The sequence shown here is derived from an EMBL/GenBank/DDBJ whole genome shotgun (WGS) entry which is preliminary data.</text>
</comment>
<keyword evidence="2" id="KW-1185">Reference proteome</keyword>
<dbReference type="GO" id="GO:0003743">
    <property type="term" value="F:translation initiation factor activity"/>
    <property type="evidence" value="ECO:0007669"/>
    <property type="project" value="UniProtKB-KW"/>
</dbReference>
<dbReference type="SUPFAM" id="SSF50104">
    <property type="entry name" value="Translation proteins SH3-like domain"/>
    <property type="match status" value="1"/>
</dbReference>
<gene>
    <name evidence="1" type="ORF">M0813_00516</name>
</gene>
<sequence length="137" mass="16250">MEFVSKYIKFFKIGEVIQIEEELFRINSMKFRRPGKHGYGKWTMQLISLLTGRTKTQILKARTYGQHLECTKVTYLIQKMDADFLYLKGKGSELERRKLPSKYLYDGIYSQLKNGTELKMEEFSYKDEIISLLLLEN</sequence>
<accession>A0ABQ8YB63</accession>
<evidence type="ECO:0000313" key="2">
    <source>
        <dbReference type="Proteomes" id="UP001150062"/>
    </source>
</evidence>
<protein>
    <submittedName>
        <fullName evidence="1">Eukaryotic translation initiation factor 5a</fullName>
    </submittedName>
</protein>
<dbReference type="Gene3D" id="2.30.30.30">
    <property type="match status" value="1"/>
</dbReference>
<dbReference type="InterPro" id="IPR014722">
    <property type="entry name" value="Rib_uL2_dom2"/>
</dbReference>
<organism evidence="1 2">
    <name type="scientific">Anaeramoeba flamelloides</name>
    <dbReference type="NCBI Taxonomy" id="1746091"/>
    <lineage>
        <taxon>Eukaryota</taxon>
        <taxon>Metamonada</taxon>
        <taxon>Anaeramoebidae</taxon>
        <taxon>Anaeramoeba</taxon>
    </lineage>
</organism>
<dbReference type="Proteomes" id="UP001150062">
    <property type="component" value="Unassembled WGS sequence"/>
</dbReference>
<keyword evidence="1" id="KW-0396">Initiation factor</keyword>
<reference evidence="1" key="1">
    <citation type="submission" date="2022-08" db="EMBL/GenBank/DDBJ databases">
        <title>Novel sulfate-reducing endosymbionts in the free-living metamonad Anaeramoeba.</title>
        <authorList>
            <person name="Jerlstrom-Hultqvist J."/>
            <person name="Cepicka I."/>
            <person name="Gallot-Lavallee L."/>
            <person name="Salas-Leiva D."/>
            <person name="Curtis B.A."/>
            <person name="Zahonova K."/>
            <person name="Pipaliya S."/>
            <person name="Dacks J."/>
            <person name="Roger A.J."/>
        </authorList>
    </citation>
    <scope>NUCLEOTIDE SEQUENCE</scope>
    <source>
        <strain evidence="1">Schooner1</strain>
    </source>
</reference>
<dbReference type="InterPro" id="IPR008991">
    <property type="entry name" value="Translation_prot_SH3-like_sf"/>
</dbReference>
<keyword evidence="1" id="KW-0648">Protein biosynthesis</keyword>
<dbReference type="EMBL" id="JAOAOG010000191">
    <property type="protein sequence ID" value="KAJ6241810.1"/>
    <property type="molecule type" value="Genomic_DNA"/>
</dbReference>
<name>A0ABQ8YB63_9EUKA</name>